<dbReference type="EMBL" id="LUCH01018838">
    <property type="protein sequence ID" value="KAF5394358.1"/>
    <property type="molecule type" value="Genomic_DNA"/>
</dbReference>
<organism evidence="4 5">
    <name type="scientific">Paragonimus heterotremus</name>
    <dbReference type="NCBI Taxonomy" id="100268"/>
    <lineage>
        <taxon>Eukaryota</taxon>
        <taxon>Metazoa</taxon>
        <taxon>Spiralia</taxon>
        <taxon>Lophotrochozoa</taxon>
        <taxon>Platyhelminthes</taxon>
        <taxon>Trematoda</taxon>
        <taxon>Digenea</taxon>
        <taxon>Plagiorchiida</taxon>
        <taxon>Troglotremata</taxon>
        <taxon>Troglotrematidae</taxon>
        <taxon>Paragonimus</taxon>
    </lineage>
</organism>
<dbReference type="GO" id="GO:0006260">
    <property type="term" value="P:DNA replication"/>
    <property type="evidence" value="ECO:0007669"/>
    <property type="project" value="TreeGrafter"/>
</dbReference>
<dbReference type="GO" id="GO:0035861">
    <property type="term" value="C:site of double-strand break"/>
    <property type="evidence" value="ECO:0007669"/>
    <property type="project" value="TreeGrafter"/>
</dbReference>
<gene>
    <name evidence="4" type="ORF">PHET_11719</name>
</gene>
<dbReference type="OrthoDB" id="25571at2759"/>
<evidence type="ECO:0000313" key="5">
    <source>
        <dbReference type="Proteomes" id="UP000748531"/>
    </source>
</evidence>
<dbReference type="GO" id="GO:0000781">
    <property type="term" value="C:chromosome, telomeric region"/>
    <property type="evidence" value="ECO:0007669"/>
    <property type="project" value="TreeGrafter"/>
</dbReference>
<evidence type="ECO:0000313" key="4">
    <source>
        <dbReference type="EMBL" id="KAF5394358.1"/>
    </source>
</evidence>
<evidence type="ECO:0000256" key="1">
    <source>
        <dbReference type="ARBA" id="ARBA00004123"/>
    </source>
</evidence>
<dbReference type="InterPro" id="IPR012340">
    <property type="entry name" value="NA-bd_OB-fold"/>
</dbReference>
<dbReference type="SUPFAM" id="SSF50249">
    <property type="entry name" value="Nucleic acid-binding proteins"/>
    <property type="match status" value="1"/>
</dbReference>
<dbReference type="GO" id="GO:0000724">
    <property type="term" value="P:double-strand break repair via homologous recombination"/>
    <property type="evidence" value="ECO:0007669"/>
    <property type="project" value="TreeGrafter"/>
</dbReference>
<dbReference type="PANTHER" id="PTHR13989">
    <property type="entry name" value="REPLICATION PROTEIN A-RELATED"/>
    <property type="match status" value="1"/>
</dbReference>
<dbReference type="GO" id="GO:0006289">
    <property type="term" value="P:nucleotide-excision repair"/>
    <property type="evidence" value="ECO:0007669"/>
    <property type="project" value="TreeGrafter"/>
</dbReference>
<comment type="subcellular location">
    <subcellularLocation>
        <location evidence="1">Nucleus</location>
    </subcellularLocation>
</comment>
<dbReference type="InterPro" id="IPR040260">
    <property type="entry name" value="RFA2-like"/>
</dbReference>
<dbReference type="AlphaFoldDB" id="A0A8J4WCT2"/>
<dbReference type="Gene3D" id="2.40.50.140">
    <property type="entry name" value="Nucleic acid-binding proteins"/>
    <property type="match status" value="1"/>
</dbReference>
<dbReference type="Proteomes" id="UP000748531">
    <property type="component" value="Unassembled WGS sequence"/>
</dbReference>
<evidence type="ECO:0000256" key="3">
    <source>
        <dbReference type="ARBA" id="ARBA00023242"/>
    </source>
</evidence>
<name>A0A8J4WCT2_9TREM</name>
<reference evidence="4" key="1">
    <citation type="submission" date="2019-05" db="EMBL/GenBank/DDBJ databases">
        <title>Annotation for the trematode Paragonimus heterotremus.</title>
        <authorList>
            <person name="Choi Y.-J."/>
        </authorList>
    </citation>
    <scope>NUCLEOTIDE SEQUENCE</scope>
    <source>
        <strain evidence="4">LC</strain>
    </source>
</reference>
<sequence length="271" mass="29702">MWSSTDFGAVSAVNDYGGGYMASTAGASIAKKASNQGSNVPCTCAEILASNQEGDRFISPLGLEFSQVTVLGIIRSVVESATRVEYEIDDYTGSYLPVKMFVEDQDNVQSGQQSRPFRELSYVRVHGHVRNFQGSKHVIAFRVIPVSDMNEITTHIMEVIFARMLYTKSRMDEGLGGLGAKTGSTTAAIAGANNNGLTVLQNQILGIVRMFVGERGIPVSQLSEKLRGIPERQIRYVSGLQRDECVGSLLSWCFCAFYYNLFEKFITTSLS</sequence>
<proteinExistence type="predicted"/>
<comment type="caution">
    <text evidence="4">The sequence shown here is derived from an EMBL/GenBank/DDBJ whole genome shotgun (WGS) entry which is preliminary data.</text>
</comment>
<keyword evidence="3" id="KW-0539">Nucleus</keyword>
<keyword evidence="5" id="KW-1185">Reference proteome</keyword>
<dbReference type="CDD" id="cd04478">
    <property type="entry name" value="RPA2_DBD_D"/>
    <property type="match status" value="1"/>
</dbReference>
<keyword evidence="2" id="KW-0238">DNA-binding</keyword>
<dbReference type="PANTHER" id="PTHR13989:SF16">
    <property type="entry name" value="REPLICATION PROTEIN A2"/>
    <property type="match status" value="1"/>
</dbReference>
<protein>
    <submittedName>
        <fullName evidence="4">Replication protein A subunit</fullName>
    </submittedName>
</protein>
<dbReference type="GO" id="GO:0005662">
    <property type="term" value="C:DNA replication factor A complex"/>
    <property type="evidence" value="ECO:0007669"/>
    <property type="project" value="TreeGrafter"/>
</dbReference>
<accession>A0A8J4WCT2</accession>
<evidence type="ECO:0000256" key="2">
    <source>
        <dbReference type="ARBA" id="ARBA00023125"/>
    </source>
</evidence>
<dbReference type="GO" id="GO:0003697">
    <property type="term" value="F:single-stranded DNA binding"/>
    <property type="evidence" value="ECO:0007669"/>
    <property type="project" value="TreeGrafter"/>
</dbReference>